<feature type="domain" description="Hemicentin-1-like von Willebrand factor A" evidence="5">
    <location>
        <begin position="109"/>
        <end position="251"/>
    </location>
</feature>
<evidence type="ECO:0000313" key="7">
    <source>
        <dbReference type="Proteomes" id="UP000595437"/>
    </source>
</evidence>
<keyword evidence="7" id="KW-1185">Reference proteome</keyword>
<gene>
    <name evidence="6" type="ORF">FKW44_020224</name>
</gene>
<feature type="non-terminal residue" evidence="6">
    <location>
        <position position="257"/>
    </location>
</feature>
<feature type="non-terminal residue" evidence="6">
    <location>
        <position position="1"/>
    </location>
</feature>
<accession>A0A7T8GXG6</accession>
<dbReference type="Gene3D" id="3.40.50.410">
    <property type="entry name" value="von Willebrand factor, type A domain"/>
    <property type="match status" value="1"/>
</dbReference>
<dbReference type="Proteomes" id="UP000595437">
    <property type="component" value="Chromosome 14"/>
</dbReference>
<protein>
    <submittedName>
        <fullName evidence="6">Uromodulinlike (Silurana)</fullName>
    </submittedName>
</protein>
<keyword evidence="3 4" id="KW-0732">Signal</keyword>
<dbReference type="InterPro" id="IPR056861">
    <property type="entry name" value="HMCN1-like_VWA"/>
</dbReference>
<reference evidence="7" key="1">
    <citation type="submission" date="2021-01" db="EMBL/GenBank/DDBJ databases">
        <title>Caligus Genome Assembly.</title>
        <authorList>
            <person name="Gallardo-Escarate C."/>
        </authorList>
    </citation>
    <scope>NUCLEOTIDE SEQUENCE [LARGE SCALE GENOMIC DNA]</scope>
</reference>
<evidence type="ECO:0000256" key="2">
    <source>
        <dbReference type="ARBA" id="ARBA00022525"/>
    </source>
</evidence>
<dbReference type="EMBL" id="CP045903">
    <property type="protein sequence ID" value="QQP39361.1"/>
    <property type="molecule type" value="Genomic_DNA"/>
</dbReference>
<evidence type="ECO:0000313" key="6">
    <source>
        <dbReference type="EMBL" id="QQP39361.1"/>
    </source>
</evidence>
<feature type="signal peptide" evidence="4">
    <location>
        <begin position="1"/>
        <end position="24"/>
    </location>
</feature>
<evidence type="ECO:0000256" key="3">
    <source>
        <dbReference type="ARBA" id="ARBA00022729"/>
    </source>
</evidence>
<dbReference type="InterPro" id="IPR036465">
    <property type="entry name" value="vWFA_dom_sf"/>
</dbReference>
<feature type="chain" id="PRO_5031137854" evidence="4">
    <location>
        <begin position="25"/>
        <end position="257"/>
    </location>
</feature>
<dbReference type="GO" id="GO:0032991">
    <property type="term" value="C:protein-containing complex"/>
    <property type="evidence" value="ECO:0007669"/>
    <property type="project" value="UniProtKB-ARBA"/>
</dbReference>
<dbReference type="SUPFAM" id="SSF53300">
    <property type="entry name" value="vWA-like"/>
    <property type="match status" value="1"/>
</dbReference>
<evidence type="ECO:0000256" key="4">
    <source>
        <dbReference type="SAM" id="SignalP"/>
    </source>
</evidence>
<evidence type="ECO:0000256" key="1">
    <source>
        <dbReference type="ARBA" id="ARBA00004613"/>
    </source>
</evidence>
<evidence type="ECO:0000259" key="5">
    <source>
        <dbReference type="Pfam" id="PF25106"/>
    </source>
</evidence>
<dbReference type="AlphaFoldDB" id="A0A7T8GXG6"/>
<sequence length="257" mass="28678">PQIRMGHLFLLYTLLSLFASCGKSQDYERLDLDFTGGRVDPNTGDLCVIREVCIPASSLPECESERAPGCDCNSDSECAGGGSSARCVACVCKDCPESANVRAILNPPLTFLVDTTRSVKPDKYSIFNLTKKVVERIQETETNIPLYSLLTFNDFGPDYERNSEVRLQTEDVVLFKQAIIGLSFESYDGGRDSKERLLQGLLRSVRTVPSKSLIVVFTDNGSKDLKLKDEINRIKSEREIEVYIVLTPIYEEGRGIR</sequence>
<name>A0A7T8GXG6_CALRO</name>
<organism evidence="6 7">
    <name type="scientific">Caligus rogercresseyi</name>
    <name type="common">Sea louse</name>
    <dbReference type="NCBI Taxonomy" id="217165"/>
    <lineage>
        <taxon>Eukaryota</taxon>
        <taxon>Metazoa</taxon>
        <taxon>Ecdysozoa</taxon>
        <taxon>Arthropoda</taxon>
        <taxon>Crustacea</taxon>
        <taxon>Multicrustacea</taxon>
        <taxon>Hexanauplia</taxon>
        <taxon>Copepoda</taxon>
        <taxon>Siphonostomatoida</taxon>
        <taxon>Caligidae</taxon>
        <taxon>Caligus</taxon>
    </lineage>
</organism>
<dbReference type="OrthoDB" id="5985519at2759"/>
<keyword evidence="2" id="KW-0964">Secreted</keyword>
<comment type="subcellular location">
    <subcellularLocation>
        <location evidence="1">Secreted</location>
    </subcellularLocation>
</comment>
<proteinExistence type="predicted"/>
<dbReference type="Pfam" id="PF25106">
    <property type="entry name" value="VWA_4"/>
    <property type="match status" value="1"/>
</dbReference>